<comment type="subcellular location">
    <subcellularLocation>
        <location evidence="1">Cell membrane</location>
        <topology evidence="1">Multi-pass membrane protein</topology>
    </subcellularLocation>
</comment>
<reference evidence="12 13" key="1">
    <citation type="submission" date="2024-02" db="EMBL/GenBank/DDBJ databases">
        <title>Bacteria isolated from the canopy kelp, Nereocystis luetkeana.</title>
        <authorList>
            <person name="Pfister C.A."/>
            <person name="Younker I.T."/>
            <person name="Light S.H."/>
        </authorList>
    </citation>
    <scope>NUCLEOTIDE SEQUENCE [LARGE SCALE GENOMIC DNA]</scope>
    <source>
        <strain evidence="12 13">TI.4.07</strain>
    </source>
</reference>
<feature type="domain" description="ABC transporter" evidence="9">
    <location>
        <begin position="543"/>
        <end position="777"/>
    </location>
</feature>
<organism evidence="12 13">
    <name type="scientific">Marinomonas arenicola</name>
    <dbReference type="NCBI Taxonomy" id="569601"/>
    <lineage>
        <taxon>Bacteria</taxon>
        <taxon>Pseudomonadati</taxon>
        <taxon>Pseudomonadota</taxon>
        <taxon>Gammaproteobacteria</taxon>
        <taxon>Oceanospirillales</taxon>
        <taxon>Oceanospirillaceae</taxon>
        <taxon>Marinomonas</taxon>
    </lineage>
</organism>
<dbReference type="PANTHER" id="PTHR24221:SF248">
    <property type="entry name" value="ABC TRANSPORTER TRANSMEMBRANE REGION"/>
    <property type="match status" value="1"/>
</dbReference>
<feature type="transmembrane region" description="Helical" evidence="8">
    <location>
        <begin position="231"/>
        <end position="253"/>
    </location>
</feature>
<feature type="transmembrane region" description="Helical" evidence="8">
    <location>
        <begin position="265"/>
        <end position="282"/>
    </location>
</feature>
<accession>A0ABU9G2V7</accession>
<evidence type="ECO:0000256" key="4">
    <source>
        <dbReference type="ARBA" id="ARBA00022840"/>
    </source>
</evidence>
<dbReference type="InterPro" id="IPR027417">
    <property type="entry name" value="P-loop_NTPase"/>
</dbReference>
<dbReference type="InterPro" id="IPR005074">
    <property type="entry name" value="Peptidase_C39"/>
</dbReference>
<feature type="domain" description="ABC transmembrane type-1" evidence="10">
    <location>
        <begin position="231"/>
        <end position="509"/>
    </location>
</feature>
<dbReference type="Pfam" id="PF00664">
    <property type="entry name" value="ABC_membrane"/>
    <property type="match status" value="1"/>
</dbReference>
<evidence type="ECO:0000313" key="13">
    <source>
        <dbReference type="Proteomes" id="UP001379949"/>
    </source>
</evidence>
<keyword evidence="13" id="KW-1185">Reference proteome</keyword>
<dbReference type="InterPro" id="IPR003593">
    <property type="entry name" value="AAA+_ATPase"/>
</dbReference>
<evidence type="ECO:0000256" key="6">
    <source>
        <dbReference type="ARBA" id="ARBA00023136"/>
    </source>
</evidence>
<feature type="transmembrane region" description="Helical" evidence="8">
    <location>
        <begin position="337"/>
        <end position="362"/>
    </location>
</feature>
<evidence type="ECO:0000259" key="11">
    <source>
        <dbReference type="PROSITE" id="PS50990"/>
    </source>
</evidence>
<dbReference type="InterPro" id="IPR017750">
    <property type="entry name" value="ATPase_T1SS"/>
</dbReference>
<comment type="caution">
    <text evidence="12">The sequence shown here is derived from an EMBL/GenBank/DDBJ whole genome shotgun (WGS) entry which is preliminary data.</text>
</comment>
<dbReference type="NCBIfam" id="TIGR03375">
    <property type="entry name" value="type_I_sec_LssB"/>
    <property type="match status" value="1"/>
</dbReference>
<dbReference type="CDD" id="cd02421">
    <property type="entry name" value="Peptidase_C39_likeD"/>
    <property type="match status" value="1"/>
</dbReference>
<evidence type="ECO:0000256" key="5">
    <source>
        <dbReference type="ARBA" id="ARBA00022989"/>
    </source>
</evidence>
<dbReference type="PANTHER" id="PTHR24221">
    <property type="entry name" value="ATP-BINDING CASSETTE SUB-FAMILY B"/>
    <property type="match status" value="1"/>
</dbReference>
<evidence type="ECO:0000256" key="2">
    <source>
        <dbReference type="ARBA" id="ARBA00022692"/>
    </source>
</evidence>
<sequence length="777" mass="85232">MSDSIRTGQGDTSASDEAPADVNVKEESTDTLTTQEDTGSAARQELPDDAAHQATKDEPASASQWQVDGSDLEYPNPLLDCLVLLSKYFHNPYSADSIAAGLPITDNDMTPALFKRAAKRIGISSRFIKRPLLKIPSMVLPAVLLLKDQHACVLLGVNQQDKTATIMRPEAGEGEFTLPLSELMASYSGYCFFVKPIYQFDKRSEKESEKASKKHWFWGTITQSWRIYRDVFIASLLINIFAVASPLFVMNVYDRVVPNNAFDTLWVLAIGATVVYMFDFLLRTLRAYFIDIAGKKSDILISASIFSKVNNITMASRPQSVGAFAKNLQEFESIRDFITSASITTLVDIPFMFLIVGVIWLIGGPVGYIPIITIFLILMYSVIIQIPLRRSIEESQKTASQKNAVLIESLYNAESVKLNNAEGVLQQKWENAVGNIADWGVKTRQLAQSCSSFAAMAQQLTTVVIVIVGVYQISEGNMSMGALVASVMLTGRALGPMAQVAGLATRYNQAKSAFTALNEIMSSPVENPDDVKFVHRPKFEGGFQFDAVSFAYPEQEQAAISAININIKPGEKVGIIGRIGSGKSTLGKLMTGLYTPMDGAVRVDGVDVRQINPTDLRRNVGSVSQDVTLFYGSIRDNIVMGVPYMEDEAILRAAELSGVSEFANRKPSGLDSIVGERGMQLSGGQRQSIAIARALLFDPPILILDEPTASMDNTTETRMKRRLMNVVKDKTLILITHKASMLDMVDRIIVMDNGRLIADGPKAQVHEALRQGKLKVS</sequence>
<evidence type="ECO:0000256" key="7">
    <source>
        <dbReference type="SAM" id="MobiDB-lite"/>
    </source>
</evidence>
<evidence type="ECO:0000259" key="10">
    <source>
        <dbReference type="PROSITE" id="PS50929"/>
    </source>
</evidence>
<feature type="region of interest" description="Disordered" evidence="7">
    <location>
        <begin position="1"/>
        <end position="68"/>
    </location>
</feature>
<dbReference type="Pfam" id="PF00005">
    <property type="entry name" value="ABC_tran"/>
    <property type="match status" value="1"/>
</dbReference>
<evidence type="ECO:0000256" key="8">
    <source>
        <dbReference type="SAM" id="Phobius"/>
    </source>
</evidence>
<feature type="compositionally biased region" description="Polar residues" evidence="7">
    <location>
        <begin position="1"/>
        <end position="15"/>
    </location>
</feature>
<name>A0ABU9G2V7_9GAMM</name>
<evidence type="ECO:0000259" key="9">
    <source>
        <dbReference type="PROSITE" id="PS50893"/>
    </source>
</evidence>
<dbReference type="PROSITE" id="PS50929">
    <property type="entry name" value="ABC_TM1F"/>
    <property type="match status" value="1"/>
</dbReference>
<dbReference type="PROSITE" id="PS50893">
    <property type="entry name" value="ABC_TRANSPORTER_2"/>
    <property type="match status" value="1"/>
</dbReference>
<keyword evidence="5 8" id="KW-1133">Transmembrane helix</keyword>
<dbReference type="SUPFAM" id="SSF52540">
    <property type="entry name" value="P-loop containing nucleoside triphosphate hydrolases"/>
    <property type="match status" value="1"/>
</dbReference>
<dbReference type="InterPro" id="IPR039421">
    <property type="entry name" value="Type_1_exporter"/>
</dbReference>
<evidence type="ECO:0000256" key="3">
    <source>
        <dbReference type="ARBA" id="ARBA00022741"/>
    </source>
</evidence>
<evidence type="ECO:0000313" key="12">
    <source>
        <dbReference type="EMBL" id="MEL0612814.1"/>
    </source>
</evidence>
<keyword evidence="3" id="KW-0547">Nucleotide-binding</keyword>
<dbReference type="Gene3D" id="1.20.1560.10">
    <property type="entry name" value="ABC transporter type 1, transmembrane domain"/>
    <property type="match status" value="1"/>
</dbReference>
<feature type="compositionally biased region" description="Basic and acidic residues" evidence="7">
    <location>
        <begin position="45"/>
        <end position="59"/>
    </location>
</feature>
<dbReference type="CDD" id="cd18587">
    <property type="entry name" value="ABC_6TM_LapB_like"/>
    <property type="match status" value="1"/>
</dbReference>
<dbReference type="EMBL" id="JBAKAR010000003">
    <property type="protein sequence ID" value="MEL0612814.1"/>
    <property type="molecule type" value="Genomic_DNA"/>
</dbReference>
<keyword evidence="4" id="KW-0067">ATP-binding</keyword>
<dbReference type="CDD" id="cd03245">
    <property type="entry name" value="ABCC_bacteriocin_exporters"/>
    <property type="match status" value="1"/>
</dbReference>
<dbReference type="Gene3D" id="3.90.70.10">
    <property type="entry name" value="Cysteine proteinases"/>
    <property type="match status" value="1"/>
</dbReference>
<keyword evidence="2 8" id="KW-0812">Transmembrane</keyword>
<keyword evidence="6 8" id="KW-0472">Membrane</keyword>
<gene>
    <name evidence="12" type="ORF">V6242_06625</name>
</gene>
<dbReference type="PROSITE" id="PS50990">
    <property type="entry name" value="PEPTIDASE_C39"/>
    <property type="match status" value="1"/>
</dbReference>
<dbReference type="RefSeq" id="WP_341566729.1">
    <property type="nucleotide sequence ID" value="NZ_JBAKAR010000003.1"/>
</dbReference>
<dbReference type="Proteomes" id="UP001379949">
    <property type="component" value="Unassembled WGS sequence"/>
</dbReference>
<dbReference type="InterPro" id="IPR011527">
    <property type="entry name" value="ABC1_TM_dom"/>
</dbReference>
<proteinExistence type="predicted"/>
<dbReference type="InterPro" id="IPR036640">
    <property type="entry name" value="ABC1_TM_sf"/>
</dbReference>
<protein>
    <submittedName>
        <fullName evidence="12">Type I secretion system permease/ATPase</fullName>
    </submittedName>
</protein>
<dbReference type="Pfam" id="PF03412">
    <property type="entry name" value="Peptidase_C39"/>
    <property type="match status" value="1"/>
</dbReference>
<feature type="transmembrane region" description="Helical" evidence="8">
    <location>
        <begin position="453"/>
        <end position="474"/>
    </location>
</feature>
<dbReference type="InterPro" id="IPR003439">
    <property type="entry name" value="ABC_transporter-like_ATP-bd"/>
</dbReference>
<feature type="transmembrane region" description="Helical" evidence="8">
    <location>
        <begin position="368"/>
        <end position="388"/>
    </location>
</feature>
<dbReference type="SUPFAM" id="SSF90123">
    <property type="entry name" value="ABC transporter transmembrane region"/>
    <property type="match status" value="1"/>
</dbReference>
<dbReference type="SMART" id="SM00382">
    <property type="entry name" value="AAA"/>
    <property type="match status" value="1"/>
</dbReference>
<feature type="domain" description="Peptidase C39" evidence="11">
    <location>
        <begin position="66"/>
        <end position="194"/>
    </location>
</feature>
<evidence type="ECO:0000256" key="1">
    <source>
        <dbReference type="ARBA" id="ARBA00004651"/>
    </source>
</evidence>
<dbReference type="Gene3D" id="3.40.50.300">
    <property type="entry name" value="P-loop containing nucleotide triphosphate hydrolases"/>
    <property type="match status" value="1"/>
</dbReference>